<evidence type="ECO:0000313" key="3">
    <source>
        <dbReference type="Proteomes" id="UP000284841"/>
    </source>
</evidence>
<dbReference type="AlphaFoldDB" id="A0A415DUH1"/>
<dbReference type="RefSeq" id="WP_118336660.1">
    <property type="nucleotide sequence ID" value="NZ_AP025567.1"/>
</dbReference>
<evidence type="ECO:0000313" key="2">
    <source>
        <dbReference type="EMBL" id="RHJ83707.1"/>
    </source>
</evidence>
<name>A0A415DUH1_9FIRM</name>
<dbReference type="EMBL" id="QRMS01000008">
    <property type="protein sequence ID" value="RHJ83707.1"/>
    <property type="molecule type" value="Genomic_DNA"/>
</dbReference>
<keyword evidence="1" id="KW-0812">Transmembrane</keyword>
<sequence>MLYVLSLIGMSILLILLQLWLSSKKSVFPGLALIAAAWVVFLSLTVWTYSLDVPTKEEKLTCSLDKGRTAEATVTWSEDHEIIAVTDISIKDEEGTLIDEIAWGEYRLKDVQKELKGDYAITMDTPTTWKDGMDDGVKFGYTTFSKNIFLWDLGIVTLPLLLIHLTRRFQLRHKRQREELEKMNIQEL</sequence>
<keyword evidence="3" id="KW-1185">Reference proteome</keyword>
<comment type="caution">
    <text evidence="2">The sequence shown here is derived from an EMBL/GenBank/DDBJ whole genome shotgun (WGS) entry which is preliminary data.</text>
</comment>
<reference evidence="2 3" key="1">
    <citation type="submission" date="2018-08" db="EMBL/GenBank/DDBJ databases">
        <title>A genome reference for cultivated species of the human gut microbiota.</title>
        <authorList>
            <person name="Zou Y."/>
            <person name="Xue W."/>
            <person name="Luo G."/>
        </authorList>
    </citation>
    <scope>NUCLEOTIDE SEQUENCE [LARGE SCALE GENOMIC DNA]</scope>
    <source>
        <strain evidence="2 3">AM07-24</strain>
    </source>
</reference>
<feature type="transmembrane region" description="Helical" evidence="1">
    <location>
        <begin position="30"/>
        <end position="50"/>
    </location>
</feature>
<dbReference type="Proteomes" id="UP000284841">
    <property type="component" value="Unassembled WGS sequence"/>
</dbReference>
<dbReference type="OrthoDB" id="9922787at2"/>
<gene>
    <name evidence="2" type="ORF">DW099_18465</name>
</gene>
<keyword evidence="1" id="KW-1133">Transmembrane helix</keyword>
<dbReference type="STRING" id="1776384.GCA_900086585_01185"/>
<feature type="transmembrane region" description="Helical" evidence="1">
    <location>
        <begin position="148"/>
        <end position="166"/>
    </location>
</feature>
<accession>A0A415DUH1</accession>
<protein>
    <submittedName>
        <fullName evidence="2">Uncharacterized protein</fullName>
    </submittedName>
</protein>
<feature type="transmembrane region" description="Helical" evidence="1">
    <location>
        <begin position="6"/>
        <end position="23"/>
    </location>
</feature>
<organism evidence="2 3">
    <name type="scientific">Emergencia timonensis</name>
    <dbReference type="NCBI Taxonomy" id="1776384"/>
    <lineage>
        <taxon>Bacteria</taxon>
        <taxon>Bacillati</taxon>
        <taxon>Bacillota</taxon>
        <taxon>Clostridia</taxon>
        <taxon>Peptostreptococcales</taxon>
        <taxon>Anaerovoracaceae</taxon>
        <taxon>Emergencia</taxon>
    </lineage>
</organism>
<evidence type="ECO:0000256" key="1">
    <source>
        <dbReference type="SAM" id="Phobius"/>
    </source>
</evidence>
<proteinExistence type="predicted"/>
<keyword evidence="1" id="KW-0472">Membrane</keyword>